<gene>
    <name evidence="2" type="ORF">GKO32_17585</name>
</gene>
<keyword evidence="3" id="KW-1185">Reference proteome</keyword>
<name>A0A6N7Z2C3_9PSEU</name>
<keyword evidence="1" id="KW-0472">Membrane</keyword>
<evidence type="ECO:0000256" key="1">
    <source>
        <dbReference type="SAM" id="Phobius"/>
    </source>
</evidence>
<accession>A0A6N7Z2C3</accession>
<dbReference type="RefSeq" id="WP_154757961.1">
    <property type="nucleotide sequence ID" value="NZ_WMBA01000025.1"/>
</dbReference>
<keyword evidence="1" id="KW-1133">Transmembrane helix</keyword>
<dbReference type="Proteomes" id="UP000440096">
    <property type="component" value="Unassembled WGS sequence"/>
</dbReference>
<organism evidence="2 3">
    <name type="scientific">Amycolatopsis pithecellobii</name>
    <dbReference type="NCBI Taxonomy" id="664692"/>
    <lineage>
        <taxon>Bacteria</taxon>
        <taxon>Bacillati</taxon>
        <taxon>Actinomycetota</taxon>
        <taxon>Actinomycetes</taxon>
        <taxon>Pseudonocardiales</taxon>
        <taxon>Pseudonocardiaceae</taxon>
        <taxon>Amycolatopsis</taxon>
    </lineage>
</organism>
<evidence type="ECO:0000313" key="2">
    <source>
        <dbReference type="EMBL" id="MTD55773.1"/>
    </source>
</evidence>
<comment type="caution">
    <text evidence="2">The sequence shown here is derived from an EMBL/GenBank/DDBJ whole genome shotgun (WGS) entry which is preliminary data.</text>
</comment>
<sequence>MTDRRLTFIPRTALMCVLYLVIGAALLVGAVLDLTRHPDRIPPLTVVVIVAAGLLVIVSLIGLLVPRTRGR</sequence>
<reference evidence="2 3" key="1">
    <citation type="submission" date="2019-11" db="EMBL/GenBank/DDBJ databases">
        <title>Draft genome of Amycolatopsis RM579.</title>
        <authorList>
            <person name="Duangmal K."/>
            <person name="Mingma R."/>
        </authorList>
    </citation>
    <scope>NUCLEOTIDE SEQUENCE [LARGE SCALE GENOMIC DNA]</scope>
    <source>
        <strain evidence="2 3">RM579</strain>
    </source>
</reference>
<dbReference type="EMBL" id="WMBA01000025">
    <property type="protein sequence ID" value="MTD55773.1"/>
    <property type="molecule type" value="Genomic_DNA"/>
</dbReference>
<protein>
    <submittedName>
        <fullName evidence="2">Uncharacterized protein</fullName>
    </submittedName>
</protein>
<proteinExistence type="predicted"/>
<evidence type="ECO:0000313" key="3">
    <source>
        <dbReference type="Proteomes" id="UP000440096"/>
    </source>
</evidence>
<feature type="transmembrane region" description="Helical" evidence="1">
    <location>
        <begin position="12"/>
        <end position="32"/>
    </location>
</feature>
<feature type="transmembrane region" description="Helical" evidence="1">
    <location>
        <begin position="44"/>
        <end position="65"/>
    </location>
</feature>
<dbReference type="AlphaFoldDB" id="A0A6N7Z2C3"/>
<keyword evidence="1" id="KW-0812">Transmembrane</keyword>